<dbReference type="PROSITE" id="PS51186">
    <property type="entry name" value="GNAT"/>
    <property type="match status" value="1"/>
</dbReference>
<reference evidence="2 3" key="1">
    <citation type="submission" date="2022-05" db="EMBL/GenBank/DDBJ databases">
        <title>Genome Sequencing of Bee-Associated Microbes.</title>
        <authorList>
            <person name="Dunlap C."/>
        </authorList>
    </citation>
    <scope>NUCLEOTIDE SEQUENCE [LARGE SCALE GENOMIC DNA]</scope>
    <source>
        <strain evidence="2 3">NRRL NRS-1438</strain>
    </source>
</reference>
<name>A0ABT4DMY3_9BACL</name>
<dbReference type="Proteomes" id="UP001207626">
    <property type="component" value="Unassembled WGS sequence"/>
</dbReference>
<feature type="domain" description="N-acetyltransferase" evidence="1">
    <location>
        <begin position="3"/>
        <end position="163"/>
    </location>
</feature>
<sequence>MNGVIAVVPFQEKMQIQQLHAAFAGRGITRPEGYFEKCFRENQNGTRFTFIGYVDGQVAGCAHLKTQSDYPPFQERGIPEINDLNVFPEFQRRGIASRLFDEFETIAASRAGRIGVGVGLYQDYGKAQIMYGKRGYALDGNGVYYDNIRVEPGEMVRMNDDLVLYLVKELNKE</sequence>
<dbReference type="InterPro" id="IPR016181">
    <property type="entry name" value="Acyl_CoA_acyltransferase"/>
</dbReference>
<evidence type="ECO:0000313" key="3">
    <source>
        <dbReference type="Proteomes" id="UP001207626"/>
    </source>
</evidence>
<dbReference type="InterPro" id="IPR000182">
    <property type="entry name" value="GNAT_dom"/>
</dbReference>
<dbReference type="GO" id="GO:0016746">
    <property type="term" value="F:acyltransferase activity"/>
    <property type="evidence" value="ECO:0007669"/>
    <property type="project" value="UniProtKB-KW"/>
</dbReference>
<dbReference type="Gene3D" id="3.40.630.30">
    <property type="match status" value="1"/>
</dbReference>
<keyword evidence="3" id="KW-1185">Reference proteome</keyword>
<evidence type="ECO:0000259" key="1">
    <source>
        <dbReference type="PROSITE" id="PS51186"/>
    </source>
</evidence>
<protein>
    <submittedName>
        <fullName evidence="2">GNAT family N-acetyltransferase</fullName>
        <ecNumber evidence="2">2.3.1.-</ecNumber>
    </submittedName>
</protein>
<dbReference type="RefSeq" id="WP_087433558.1">
    <property type="nucleotide sequence ID" value="NZ_JAMDLV010000020.1"/>
</dbReference>
<dbReference type="SUPFAM" id="SSF55729">
    <property type="entry name" value="Acyl-CoA N-acyltransferases (Nat)"/>
    <property type="match status" value="1"/>
</dbReference>
<keyword evidence="2" id="KW-0012">Acyltransferase</keyword>
<dbReference type="Pfam" id="PF00583">
    <property type="entry name" value="Acetyltransf_1"/>
    <property type="match status" value="1"/>
</dbReference>
<comment type="caution">
    <text evidence="2">The sequence shown here is derived from an EMBL/GenBank/DDBJ whole genome shotgun (WGS) entry which is preliminary data.</text>
</comment>
<gene>
    <name evidence="2" type="ORF">M5X09_02785</name>
</gene>
<dbReference type="EMBL" id="JAMDLW010000002">
    <property type="protein sequence ID" value="MCY9518600.1"/>
    <property type="molecule type" value="Genomic_DNA"/>
</dbReference>
<accession>A0ABT4DMY3</accession>
<evidence type="ECO:0000313" key="2">
    <source>
        <dbReference type="EMBL" id="MCY9518600.1"/>
    </source>
</evidence>
<organism evidence="2 3">
    <name type="scientific">Paenibacillus apiarius</name>
    <dbReference type="NCBI Taxonomy" id="46240"/>
    <lineage>
        <taxon>Bacteria</taxon>
        <taxon>Bacillati</taxon>
        <taxon>Bacillota</taxon>
        <taxon>Bacilli</taxon>
        <taxon>Bacillales</taxon>
        <taxon>Paenibacillaceae</taxon>
        <taxon>Paenibacillus</taxon>
    </lineage>
</organism>
<keyword evidence="2" id="KW-0808">Transferase</keyword>
<proteinExistence type="predicted"/>
<dbReference type="EC" id="2.3.1.-" evidence="2"/>
<dbReference type="CDD" id="cd04301">
    <property type="entry name" value="NAT_SF"/>
    <property type="match status" value="1"/>
</dbReference>